<evidence type="ECO:0000313" key="6">
    <source>
        <dbReference type="EMBL" id="KAF2398475.1"/>
    </source>
</evidence>
<name>A0A6G1HRV6_9PEZI</name>
<feature type="compositionally biased region" description="Basic and acidic residues" evidence="4">
    <location>
        <begin position="301"/>
        <end position="316"/>
    </location>
</feature>
<dbReference type="Gene3D" id="2.130.10.30">
    <property type="entry name" value="Regulator of chromosome condensation 1/beta-lactamase-inhibitor protein II"/>
    <property type="match status" value="1"/>
</dbReference>
<keyword evidence="1" id="KW-0344">Guanine-nucleotide releasing factor</keyword>
<evidence type="ECO:0000256" key="2">
    <source>
        <dbReference type="ARBA" id="ARBA00022737"/>
    </source>
</evidence>
<dbReference type="InterPro" id="IPR000408">
    <property type="entry name" value="Reg_chr_condens"/>
</dbReference>
<dbReference type="InterPro" id="IPR058923">
    <property type="entry name" value="RCC1-like_dom"/>
</dbReference>
<evidence type="ECO:0000256" key="4">
    <source>
        <dbReference type="SAM" id="MobiDB-lite"/>
    </source>
</evidence>
<dbReference type="PROSITE" id="PS00626">
    <property type="entry name" value="RCC1_2"/>
    <property type="match status" value="1"/>
</dbReference>
<dbReference type="PRINTS" id="PR00633">
    <property type="entry name" value="RCCNDNSATION"/>
</dbReference>
<evidence type="ECO:0000313" key="7">
    <source>
        <dbReference type="Proteomes" id="UP000799640"/>
    </source>
</evidence>
<feature type="compositionally biased region" description="Low complexity" evidence="4">
    <location>
        <begin position="34"/>
        <end position="100"/>
    </location>
</feature>
<sequence length="672" mass="70290">MPPRRAAAAAAPTRVSARQADAAKQTEQEEESPKANTSAKRTTTATAKKAAPKTAVAKAKVTKTTKTTTVVSKTATKSIPTRPKAQAKGAAAAASKKIPAQSEAKPTKKAASKRKTPFSESSDLSELSGSESEPAAESEPESEEEPEAEPANKRRKTAPAPKAAPKKAIAKKAAPKAVPKATPEKAAPKARAAPRKAATPKPAPAPKTVAPKVVKPRPIISEIPSTRHHVFVFGDGSNSELGLGPTNSTNVKRPRLNPKLSADTVGIVQLATGGMHTVGLTHDGRIITWGVNDQGALGRSTDWEGGLKDMADKEDSGSDSDSEAAELNPMESTPTVIPADKFPEGTKFVHVAAGDSVSFAVTDTGDVYGWGTFRDASGIFGFTVDEEGAIILVQRDPLLVKGLKNVTQLVVGENHAIALDSKGDAYAWGTGAQDQLGRRLLTRFAAAGLAPYRLALPRGKVASIHAGNNHSFAILKDGKVYTWGMNTFGQTAVPENAGEMGSQITKPKLVKALEKRGVTMIDGGLQHSVAVTADGECLVWGRMDGSQLGIDLKTLDLDDDSLVLKQGDRPKALLKPTPVDIPGGCKFVAAASDHTIAISREGKAYSWGFNASYQLGQGHDEDVPVATHIDNTAVRGKELDWAGCGGQFSILTAPAVVTPADVEMTDASPAVN</sequence>
<accession>A0A6G1HRV6</accession>
<dbReference type="GO" id="GO:0005085">
    <property type="term" value="F:guanyl-nucleotide exchange factor activity"/>
    <property type="evidence" value="ECO:0007669"/>
    <property type="project" value="TreeGrafter"/>
</dbReference>
<evidence type="ECO:0000256" key="1">
    <source>
        <dbReference type="ARBA" id="ARBA00022658"/>
    </source>
</evidence>
<dbReference type="GO" id="GO:0005737">
    <property type="term" value="C:cytoplasm"/>
    <property type="evidence" value="ECO:0007669"/>
    <property type="project" value="TreeGrafter"/>
</dbReference>
<feature type="repeat" description="RCC1" evidence="3">
    <location>
        <begin position="284"/>
        <end position="364"/>
    </location>
</feature>
<gene>
    <name evidence="6" type="ORF">EJ06DRAFT_513530</name>
</gene>
<feature type="compositionally biased region" description="Acidic residues" evidence="4">
    <location>
        <begin position="134"/>
        <end position="148"/>
    </location>
</feature>
<feature type="domain" description="RCC1-like" evidence="5">
    <location>
        <begin position="229"/>
        <end position="650"/>
    </location>
</feature>
<dbReference type="InterPro" id="IPR009091">
    <property type="entry name" value="RCC1/BLIP-II"/>
</dbReference>
<keyword evidence="7" id="KW-1185">Reference proteome</keyword>
<protein>
    <submittedName>
        <fullName evidence="6">RCC1/BLIP-II</fullName>
    </submittedName>
</protein>
<feature type="compositionally biased region" description="Low complexity" evidence="4">
    <location>
        <begin position="119"/>
        <end position="133"/>
    </location>
</feature>
<feature type="repeat" description="RCC1" evidence="3">
    <location>
        <begin position="365"/>
        <end position="422"/>
    </location>
</feature>
<feature type="region of interest" description="Disordered" evidence="4">
    <location>
        <begin position="300"/>
        <end position="339"/>
    </location>
</feature>
<dbReference type="PANTHER" id="PTHR45982">
    <property type="entry name" value="REGULATOR OF CHROMOSOME CONDENSATION"/>
    <property type="match status" value="1"/>
</dbReference>
<dbReference type="OrthoDB" id="61110at2759"/>
<dbReference type="PANTHER" id="PTHR45982:SF1">
    <property type="entry name" value="REGULATOR OF CHROMOSOME CONDENSATION"/>
    <property type="match status" value="1"/>
</dbReference>
<dbReference type="SUPFAM" id="SSF50985">
    <property type="entry name" value="RCC1/BLIP-II"/>
    <property type="match status" value="1"/>
</dbReference>
<feature type="repeat" description="RCC1" evidence="3">
    <location>
        <begin position="228"/>
        <end position="283"/>
    </location>
</feature>
<dbReference type="Proteomes" id="UP000799640">
    <property type="component" value="Unassembled WGS sequence"/>
</dbReference>
<feature type="region of interest" description="Disordered" evidence="4">
    <location>
        <begin position="1"/>
        <end position="212"/>
    </location>
</feature>
<feature type="compositionally biased region" description="Low complexity" evidence="4">
    <location>
        <begin position="1"/>
        <end position="20"/>
    </location>
</feature>
<evidence type="ECO:0000259" key="5">
    <source>
        <dbReference type="Pfam" id="PF25390"/>
    </source>
</evidence>
<dbReference type="PROSITE" id="PS00625">
    <property type="entry name" value="RCC1_1"/>
    <property type="match status" value="1"/>
</dbReference>
<feature type="repeat" description="RCC1" evidence="3">
    <location>
        <begin position="535"/>
        <end position="601"/>
    </location>
</feature>
<keyword evidence="2" id="KW-0677">Repeat</keyword>
<reference evidence="6" key="1">
    <citation type="journal article" date="2020" name="Stud. Mycol.">
        <title>101 Dothideomycetes genomes: a test case for predicting lifestyles and emergence of pathogens.</title>
        <authorList>
            <person name="Haridas S."/>
            <person name="Albert R."/>
            <person name="Binder M."/>
            <person name="Bloem J."/>
            <person name="Labutti K."/>
            <person name="Salamov A."/>
            <person name="Andreopoulos B."/>
            <person name="Baker S."/>
            <person name="Barry K."/>
            <person name="Bills G."/>
            <person name="Bluhm B."/>
            <person name="Cannon C."/>
            <person name="Castanera R."/>
            <person name="Culley D."/>
            <person name="Daum C."/>
            <person name="Ezra D."/>
            <person name="Gonzalez J."/>
            <person name="Henrissat B."/>
            <person name="Kuo A."/>
            <person name="Liang C."/>
            <person name="Lipzen A."/>
            <person name="Lutzoni F."/>
            <person name="Magnuson J."/>
            <person name="Mondo S."/>
            <person name="Nolan M."/>
            <person name="Ohm R."/>
            <person name="Pangilinan J."/>
            <person name="Park H.-J."/>
            <person name="Ramirez L."/>
            <person name="Alfaro M."/>
            <person name="Sun H."/>
            <person name="Tritt A."/>
            <person name="Yoshinaga Y."/>
            <person name="Zwiers L.-H."/>
            <person name="Turgeon B."/>
            <person name="Goodwin S."/>
            <person name="Spatafora J."/>
            <person name="Crous P."/>
            <person name="Grigoriev I."/>
        </authorList>
    </citation>
    <scope>NUCLEOTIDE SEQUENCE</scope>
    <source>
        <strain evidence="6">CBS 262.69</strain>
    </source>
</reference>
<feature type="compositionally biased region" description="Basic residues" evidence="4">
    <location>
        <begin position="164"/>
        <end position="174"/>
    </location>
</feature>
<dbReference type="PROSITE" id="PS50012">
    <property type="entry name" value="RCC1_3"/>
    <property type="match status" value="7"/>
</dbReference>
<feature type="repeat" description="RCC1" evidence="3">
    <location>
        <begin position="602"/>
        <end position="655"/>
    </location>
</feature>
<feature type="compositionally biased region" description="Basic and acidic residues" evidence="4">
    <location>
        <begin position="24"/>
        <end position="33"/>
    </location>
</feature>
<proteinExistence type="predicted"/>
<feature type="compositionally biased region" description="Low complexity" evidence="4">
    <location>
        <begin position="188"/>
        <end position="212"/>
    </location>
</feature>
<dbReference type="EMBL" id="ML996700">
    <property type="protein sequence ID" value="KAF2398475.1"/>
    <property type="molecule type" value="Genomic_DNA"/>
</dbReference>
<feature type="repeat" description="RCC1" evidence="3">
    <location>
        <begin position="423"/>
        <end position="477"/>
    </location>
</feature>
<dbReference type="AlphaFoldDB" id="A0A6G1HRV6"/>
<evidence type="ECO:0000256" key="3">
    <source>
        <dbReference type="PROSITE-ProRule" id="PRU00235"/>
    </source>
</evidence>
<organism evidence="6 7">
    <name type="scientific">Trichodelitschia bisporula</name>
    <dbReference type="NCBI Taxonomy" id="703511"/>
    <lineage>
        <taxon>Eukaryota</taxon>
        <taxon>Fungi</taxon>
        <taxon>Dikarya</taxon>
        <taxon>Ascomycota</taxon>
        <taxon>Pezizomycotina</taxon>
        <taxon>Dothideomycetes</taxon>
        <taxon>Dothideomycetes incertae sedis</taxon>
        <taxon>Phaeotrichales</taxon>
        <taxon>Phaeotrichaceae</taxon>
        <taxon>Trichodelitschia</taxon>
    </lineage>
</organism>
<feature type="compositionally biased region" description="Basic residues" evidence="4">
    <location>
        <begin position="107"/>
        <end position="116"/>
    </location>
</feature>
<dbReference type="InterPro" id="IPR051553">
    <property type="entry name" value="Ran_GTPase-activating"/>
</dbReference>
<feature type="repeat" description="RCC1" evidence="3">
    <location>
        <begin position="478"/>
        <end position="534"/>
    </location>
</feature>
<dbReference type="Pfam" id="PF25390">
    <property type="entry name" value="WD40_RLD"/>
    <property type="match status" value="1"/>
</dbReference>